<evidence type="ECO:0000313" key="4">
    <source>
        <dbReference type="EMBL" id="CAD5217728.1"/>
    </source>
</evidence>
<dbReference type="SMART" id="SM00233">
    <property type="entry name" value="PH"/>
    <property type="match status" value="1"/>
</dbReference>
<dbReference type="InterPro" id="IPR039665">
    <property type="entry name" value="PH_APBB1IP"/>
</dbReference>
<reference evidence="4" key="1">
    <citation type="submission" date="2020-09" db="EMBL/GenBank/DDBJ databases">
        <authorList>
            <person name="Kikuchi T."/>
        </authorList>
    </citation>
    <scope>NUCLEOTIDE SEQUENCE</scope>
    <source>
        <strain evidence="4">SH1</strain>
    </source>
</reference>
<dbReference type="CDD" id="cd01259">
    <property type="entry name" value="PH_APBB1IP"/>
    <property type="match status" value="1"/>
</dbReference>
<dbReference type="Pfam" id="PF21989">
    <property type="entry name" value="RA_2"/>
    <property type="match status" value="1"/>
</dbReference>
<keyword evidence="5" id="KW-1185">Reference proteome</keyword>
<dbReference type="EMBL" id="CAJFCW020000003">
    <property type="protein sequence ID" value="CAG9108373.1"/>
    <property type="molecule type" value="Genomic_DNA"/>
</dbReference>
<evidence type="ECO:0000259" key="3">
    <source>
        <dbReference type="PROSITE" id="PS50200"/>
    </source>
</evidence>
<feature type="domain" description="PH" evidence="2">
    <location>
        <begin position="369"/>
        <end position="479"/>
    </location>
</feature>
<dbReference type="InterPro" id="IPR029071">
    <property type="entry name" value="Ubiquitin-like_domsf"/>
</dbReference>
<feature type="compositionally biased region" description="Polar residues" evidence="1">
    <location>
        <begin position="704"/>
        <end position="714"/>
    </location>
</feature>
<evidence type="ECO:0000256" key="1">
    <source>
        <dbReference type="SAM" id="MobiDB-lite"/>
    </source>
</evidence>
<dbReference type="InterPro" id="IPR011993">
    <property type="entry name" value="PH-like_dom_sf"/>
</dbReference>
<dbReference type="Gene3D" id="2.30.29.30">
    <property type="entry name" value="Pleckstrin-homology domain (PH domain)/Phosphotyrosine-binding domain (PTB)"/>
    <property type="match status" value="1"/>
</dbReference>
<evidence type="ECO:0008006" key="6">
    <source>
        <dbReference type="Google" id="ProtNLM"/>
    </source>
</evidence>
<dbReference type="InterPro" id="IPR000159">
    <property type="entry name" value="RA_dom"/>
</dbReference>
<name>A0A811KSA1_9BILA</name>
<dbReference type="PANTHER" id="PTHR11243">
    <property type="entry name" value="GROWTH FACTOR RECEPTOR-BOUND PROTEIN"/>
    <property type="match status" value="1"/>
</dbReference>
<dbReference type="Gene3D" id="3.10.20.90">
    <property type="entry name" value="Phosphatidylinositol 3-kinase Catalytic Subunit, Chain A, domain 1"/>
    <property type="match status" value="1"/>
</dbReference>
<feature type="region of interest" description="Disordered" evidence="1">
    <location>
        <begin position="1"/>
        <end position="20"/>
    </location>
</feature>
<comment type="caution">
    <text evidence="4">The sequence shown here is derived from an EMBL/GenBank/DDBJ whole genome shotgun (WGS) entry which is preliminary data.</text>
</comment>
<dbReference type="Pfam" id="PF00169">
    <property type="entry name" value="PH"/>
    <property type="match status" value="1"/>
</dbReference>
<feature type="region of interest" description="Disordered" evidence="1">
    <location>
        <begin position="520"/>
        <end position="539"/>
    </location>
</feature>
<sequence>MPNYTTAQLPPKPPTLSEPAPRVGVVCSPLDSPFSQENQVILRPAVPAKPNIDIVRYSMANAQDDLDDVLNELLELGNTLSGPAADQILYGINPIASSSSCHSNLNVQPAAPVNVTSTLTPQNLHSAQKVINLQPSNCYDHLDGPQRSQTDLCASPDNDSAYGDSSSTEFSTRYRHSEFSSNDSYRGSLNTPSPTNQVSPKSSDSGTNEPVQMTEDELKALKIKEALEKMKEAKRKKIYVKFFLEDNSTKGLLIDERWSVADTMKQLANKLGICLTPEHSIVEEYPEMHIKRIYEDHEMIVENIEDWLADSKNKLYFIHRPDKYCFIHAPEQYLLTEKFGYDFPPAEADWSSEQRQELLNKYTSSESIVPELEGYLMLKADGKKSWKKHYFVLRSSGLYYSPKGKMKSAKDLQCLMTVYNNQIYTSTDWRKKYKAPTPYGFAIKHPKIQVKTSKYIKYVCTEDEKTFRKWVTALRITKNNASVLQKNYKDVQLEAKKQVPIHVDVQSSVHSMDLSRLTLNNSRPGSITGNSMNSNHSNSRISLASSRFGIDNGVLPSTSNTAFDQDDCGTIKRQPLHDQFNGFRTPPLNLPTSQLRGSTGNSVRFSSSTNNSGDNLNNLSSHDGGESDSDEEQFPPPPDFSVFRQSPAVPVVAPITPVSMVMGQQVQVQQMSGYRPPTVVPSPLSRTPGPKVPPPPPPKRSENTKLQSANPQHKQQMDLFTELQQATLRQKQRIEGN</sequence>
<dbReference type="SUPFAM" id="SSF54236">
    <property type="entry name" value="Ubiquitin-like"/>
    <property type="match status" value="1"/>
</dbReference>
<dbReference type="AlphaFoldDB" id="A0A811KSA1"/>
<dbReference type="Proteomes" id="UP000783686">
    <property type="component" value="Unassembled WGS sequence"/>
</dbReference>
<dbReference type="OrthoDB" id="6235964at2759"/>
<dbReference type="SMART" id="SM00314">
    <property type="entry name" value="RA"/>
    <property type="match status" value="1"/>
</dbReference>
<feature type="compositionally biased region" description="Polar residues" evidence="1">
    <location>
        <begin position="590"/>
        <end position="605"/>
    </location>
</feature>
<feature type="region of interest" description="Disordered" evidence="1">
    <location>
        <begin position="672"/>
        <end position="715"/>
    </location>
</feature>
<evidence type="ECO:0000313" key="5">
    <source>
        <dbReference type="Proteomes" id="UP000614601"/>
    </source>
</evidence>
<feature type="region of interest" description="Disordered" evidence="1">
    <location>
        <begin position="577"/>
        <end position="643"/>
    </location>
</feature>
<accession>A0A811KSA1</accession>
<dbReference type="GO" id="GO:0007165">
    <property type="term" value="P:signal transduction"/>
    <property type="evidence" value="ECO:0007669"/>
    <property type="project" value="InterPro"/>
</dbReference>
<feature type="region of interest" description="Disordered" evidence="1">
    <location>
        <begin position="149"/>
        <end position="212"/>
    </location>
</feature>
<protein>
    <recommendedName>
        <fullName evidence="6">Abnormal cell migration protein 10</fullName>
    </recommendedName>
</protein>
<dbReference type="PANTHER" id="PTHR11243:SF23">
    <property type="entry name" value="LD06925P"/>
    <property type="match status" value="1"/>
</dbReference>
<proteinExistence type="predicted"/>
<dbReference type="Proteomes" id="UP000614601">
    <property type="component" value="Unassembled WGS sequence"/>
</dbReference>
<dbReference type="PROSITE" id="PS50003">
    <property type="entry name" value="PH_DOMAIN"/>
    <property type="match status" value="1"/>
</dbReference>
<feature type="domain" description="Ras-associating" evidence="3">
    <location>
        <begin position="236"/>
        <end position="322"/>
    </location>
</feature>
<dbReference type="EMBL" id="CAJFDH010000003">
    <property type="protein sequence ID" value="CAD5217728.1"/>
    <property type="molecule type" value="Genomic_DNA"/>
</dbReference>
<organism evidence="4 5">
    <name type="scientific">Bursaphelenchus okinawaensis</name>
    <dbReference type="NCBI Taxonomy" id="465554"/>
    <lineage>
        <taxon>Eukaryota</taxon>
        <taxon>Metazoa</taxon>
        <taxon>Ecdysozoa</taxon>
        <taxon>Nematoda</taxon>
        <taxon>Chromadorea</taxon>
        <taxon>Rhabditida</taxon>
        <taxon>Tylenchina</taxon>
        <taxon>Tylenchomorpha</taxon>
        <taxon>Aphelenchoidea</taxon>
        <taxon>Aphelenchoididae</taxon>
        <taxon>Bursaphelenchus</taxon>
    </lineage>
</organism>
<dbReference type="InterPro" id="IPR039664">
    <property type="entry name" value="GRB/APBB1IP"/>
</dbReference>
<feature type="compositionally biased region" description="Low complexity" evidence="1">
    <location>
        <begin position="606"/>
        <end position="622"/>
    </location>
</feature>
<gene>
    <name evidence="4" type="ORF">BOKJ2_LOCUS7237</name>
</gene>
<dbReference type="SUPFAM" id="SSF50729">
    <property type="entry name" value="PH domain-like"/>
    <property type="match status" value="1"/>
</dbReference>
<dbReference type="InterPro" id="IPR001849">
    <property type="entry name" value="PH_domain"/>
</dbReference>
<feature type="compositionally biased region" description="Polar residues" evidence="1">
    <location>
        <begin position="179"/>
        <end position="211"/>
    </location>
</feature>
<dbReference type="PROSITE" id="PS50200">
    <property type="entry name" value="RA"/>
    <property type="match status" value="1"/>
</dbReference>
<evidence type="ECO:0000259" key="2">
    <source>
        <dbReference type="PROSITE" id="PS50003"/>
    </source>
</evidence>